<keyword evidence="3" id="KW-1185">Reference proteome</keyword>
<name>A0AAV7R9L2_PLEWA</name>
<gene>
    <name evidence="2" type="ORF">NDU88_002296</name>
</gene>
<proteinExistence type="predicted"/>
<dbReference type="EMBL" id="JANPWB010000009">
    <property type="protein sequence ID" value="KAJ1149489.1"/>
    <property type="molecule type" value="Genomic_DNA"/>
</dbReference>
<dbReference type="Proteomes" id="UP001066276">
    <property type="component" value="Chromosome 5"/>
</dbReference>
<dbReference type="AlphaFoldDB" id="A0AAV7R9L2"/>
<accession>A0AAV7R9L2</accession>
<organism evidence="2 3">
    <name type="scientific">Pleurodeles waltl</name>
    <name type="common">Iberian ribbed newt</name>
    <dbReference type="NCBI Taxonomy" id="8319"/>
    <lineage>
        <taxon>Eukaryota</taxon>
        <taxon>Metazoa</taxon>
        <taxon>Chordata</taxon>
        <taxon>Craniata</taxon>
        <taxon>Vertebrata</taxon>
        <taxon>Euteleostomi</taxon>
        <taxon>Amphibia</taxon>
        <taxon>Batrachia</taxon>
        <taxon>Caudata</taxon>
        <taxon>Salamandroidea</taxon>
        <taxon>Salamandridae</taxon>
        <taxon>Pleurodelinae</taxon>
        <taxon>Pleurodeles</taxon>
    </lineage>
</organism>
<comment type="caution">
    <text evidence="2">The sequence shown here is derived from an EMBL/GenBank/DDBJ whole genome shotgun (WGS) entry which is preliminary data.</text>
</comment>
<evidence type="ECO:0000313" key="2">
    <source>
        <dbReference type="EMBL" id="KAJ1149489.1"/>
    </source>
</evidence>
<evidence type="ECO:0000313" key="3">
    <source>
        <dbReference type="Proteomes" id="UP001066276"/>
    </source>
</evidence>
<feature type="region of interest" description="Disordered" evidence="1">
    <location>
        <begin position="191"/>
        <end position="238"/>
    </location>
</feature>
<sequence length="238" mass="25429">MACVAGERAPAFTNEELEKLVHGVLPLYAKLYGRPEVQVSTHQKRGLWHAIAKEVRTLGALQPSEHSLQEEVGGPMALGEEDLAGEVLPKGKGCPSGTDPPHATHPVGGVPGPGWALQGCTAVTRGLRYLPSLSSLAVSVVEVYGKKQGWHDLQLSLMSASACCVGLHVCKADTENRDGCHCTRRTPSTPPAPFGAGFLGRPPAQRESQNGRRGHLTAVRSFGGSRRAGGYRRRWESE</sequence>
<evidence type="ECO:0000256" key="1">
    <source>
        <dbReference type="SAM" id="MobiDB-lite"/>
    </source>
</evidence>
<reference evidence="2" key="1">
    <citation type="journal article" date="2022" name="bioRxiv">
        <title>Sequencing and chromosome-scale assembly of the giantPleurodeles waltlgenome.</title>
        <authorList>
            <person name="Brown T."/>
            <person name="Elewa A."/>
            <person name="Iarovenko S."/>
            <person name="Subramanian E."/>
            <person name="Araus A.J."/>
            <person name="Petzold A."/>
            <person name="Susuki M."/>
            <person name="Suzuki K.-i.T."/>
            <person name="Hayashi T."/>
            <person name="Toyoda A."/>
            <person name="Oliveira C."/>
            <person name="Osipova E."/>
            <person name="Leigh N.D."/>
            <person name="Simon A."/>
            <person name="Yun M.H."/>
        </authorList>
    </citation>
    <scope>NUCLEOTIDE SEQUENCE</scope>
    <source>
        <strain evidence="2">20211129_DDA</strain>
        <tissue evidence="2">Liver</tissue>
    </source>
</reference>
<evidence type="ECO:0008006" key="4">
    <source>
        <dbReference type="Google" id="ProtNLM"/>
    </source>
</evidence>
<protein>
    <recommendedName>
        <fullName evidence="4">Myb/SANT-like DNA-binding domain-containing protein</fullName>
    </recommendedName>
</protein>